<dbReference type="SUPFAM" id="SSF103084">
    <property type="entry name" value="Holliday junction resolvase RusA"/>
    <property type="match status" value="1"/>
</dbReference>
<gene>
    <name evidence="1" type="ORF">ENV35_03650</name>
</gene>
<dbReference type="GO" id="GO:0000287">
    <property type="term" value="F:magnesium ion binding"/>
    <property type="evidence" value="ECO:0007669"/>
    <property type="project" value="InterPro"/>
</dbReference>
<dbReference type="AlphaFoldDB" id="A0A7C3WVQ0"/>
<dbReference type="GO" id="GO:0006310">
    <property type="term" value="P:DNA recombination"/>
    <property type="evidence" value="ECO:0007669"/>
    <property type="project" value="InterPro"/>
</dbReference>
<name>A0A7C3WVQ0_9BACT</name>
<dbReference type="GO" id="GO:0006281">
    <property type="term" value="P:DNA repair"/>
    <property type="evidence" value="ECO:0007669"/>
    <property type="project" value="InterPro"/>
</dbReference>
<dbReference type="Gene3D" id="3.30.1330.70">
    <property type="entry name" value="Holliday junction resolvase RusA"/>
    <property type="match status" value="1"/>
</dbReference>
<protein>
    <submittedName>
        <fullName evidence="1">RusA family crossover junction endodeoxyribonuclease</fullName>
    </submittedName>
</protein>
<accession>A0A7C3WVQ0</accession>
<dbReference type="EMBL" id="DTGA01000091">
    <property type="protein sequence ID" value="HGB30953.1"/>
    <property type="molecule type" value="Genomic_DNA"/>
</dbReference>
<evidence type="ECO:0000313" key="1">
    <source>
        <dbReference type="EMBL" id="HGB30953.1"/>
    </source>
</evidence>
<dbReference type="InterPro" id="IPR036614">
    <property type="entry name" value="RusA-like_sf"/>
</dbReference>
<sequence length="155" mass="18236">MGPQWKRTYMMEKLFHFIFDDFPPSTNDLYAVIRGRKILTSKGRAYKNAIKYEVAKKGIMTPMDIMKRYEFSYKLISPDWKVKKWPNATLKYRKFDLSNRIKCLEDAICESLGIDDSQIFRITMEKVDGPEKKIEVVIRVMEDECETKGKSADSK</sequence>
<reference evidence="1" key="1">
    <citation type="journal article" date="2020" name="mSystems">
        <title>Genome- and Community-Level Interaction Insights into Carbon Utilization and Element Cycling Functions of Hydrothermarchaeota in Hydrothermal Sediment.</title>
        <authorList>
            <person name="Zhou Z."/>
            <person name="Liu Y."/>
            <person name="Xu W."/>
            <person name="Pan J."/>
            <person name="Luo Z.H."/>
            <person name="Li M."/>
        </authorList>
    </citation>
    <scope>NUCLEOTIDE SEQUENCE [LARGE SCALE GENOMIC DNA]</scope>
    <source>
        <strain evidence="1">SpSt-751</strain>
    </source>
</reference>
<dbReference type="Pfam" id="PF05866">
    <property type="entry name" value="RusA"/>
    <property type="match status" value="1"/>
</dbReference>
<dbReference type="InterPro" id="IPR008822">
    <property type="entry name" value="Endonuclease_RusA-like"/>
</dbReference>
<organism evidence="1">
    <name type="scientific">Dictyoglomus turgidum</name>
    <dbReference type="NCBI Taxonomy" id="513050"/>
    <lineage>
        <taxon>Bacteria</taxon>
        <taxon>Pseudomonadati</taxon>
        <taxon>Dictyoglomota</taxon>
        <taxon>Dictyoglomia</taxon>
        <taxon>Dictyoglomales</taxon>
        <taxon>Dictyoglomaceae</taxon>
        <taxon>Dictyoglomus</taxon>
    </lineage>
</organism>
<comment type="caution">
    <text evidence="1">The sequence shown here is derived from an EMBL/GenBank/DDBJ whole genome shotgun (WGS) entry which is preliminary data.</text>
</comment>
<proteinExistence type="predicted"/>